<comment type="similarity">
    <text evidence="4 5">Belongs to the kynureninase family.</text>
</comment>
<feature type="binding site" evidence="4">
    <location>
        <position position="134"/>
    </location>
    <ligand>
        <name>pyridoxal 5'-phosphate</name>
        <dbReference type="ChEBI" id="CHEBI:597326"/>
    </ligand>
</feature>
<comment type="cofactor">
    <cofactor evidence="4 5">
        <name>pyridoxal 5'-phosphate</name>
        <dbReference type="ChEBI" id="CHEBI:597326"/>
    </cofactor>
</comment>
<name>A0A9P9WL41_9PEZI</name>
<dbReference type="PIRSF" id="PIRSF038800">
    <property type="entry name" value="KYNU"/>
    <property type="match status" value="1"/>
</dbReference>
<dbReference type="NCBIfam" id="TIGR01814">
    <property type="entry name" value="kynureninase"/>
    <property type="match status" value="1"/>
</dbReference>
<dbReference type="Gene3D" id="3.40.640.10">
    <property type="entry name" value="Type I PLP-dependent aspartate aminotransferase-like (Major domain)"/>
    <property type="match status" value="1"/>
</dbReference>
<comment type="caution">
    <text evidence="7">The sequence shown here is derived from an EMBL/GenBank/DDBJ whole genome shotgun (WGS) entry which is preliminary data.</text>
</comment>
<dbReference type="GO" id="GO:0097053">
    <property type="term" value="P:L-kynurenine catabolic process"/>
    <property type="evidence" value="ECO:0007669"/>
    <property type="project" value="UniProtKB-UniRule"/>
</dbReference>
<evidence type="ECO:0000256" key="3">
    <source>
        <dbReference type="ARBA" id="ARBA00022898"/>
    </source>
</evidence>
<dbReference type="SUPFAM" id="SSF53383">
    <property type="entry name" value="PLP-dependent transferases"/>
    <property type="match status" value="1"/>
</dbReference>
<dbReference type="Proteomes" id="UP000829685">
    <property type="component" value="Unassembled WGS sequence"/>
</dbReference>
<comment type="pathway">
    <text evidence="4 5">Cofactor biosynthesis; NAD(+) biosynthesis; quinolinate from L-kynurenine: step 2/3.</text>
</comment>
<feature type="binding site" evidence="4">
    <location>
        <position position="273"/>
    </location>
    <ligand>
        <name>pyridoxal 5'-phosphate</name>
        <dbReference type="ChEBI" id="CHEBI:597326"/>
    </ligand>
</feature>
<dbReference type="InterPro" id="IPR000192">
    <property type="entry name" value="Aminotrans_V_dom"/>
</dbReference>
<dbReference type="AlphaFoldDB" id="A0A9P9WL41"/>
<keyword evidence="2 4" id="KW-0378">Hydrolase</keyword>
<comment type="function">
    <text evidence="4 5">Catalyzes the cleavage of L-kynurenine (L-Kyn) and L-3-hydroxykynurenine (L-3OHKyn) into anthranilic acid (AA) and 3-hydroxyanthranilic acid (3-OHAA), respectively.</text>
</comment>
<feature type="binding site" evidence="4">
    <location>
        <position position="343"/>
    </location>
    <ligand>
        <name>pyridoxal 5'-phosphate</name>
        <dbReference type="ChEBI" id="CHEBI:597326"/>
    </ligand>
</feature>
<accession>A0A9P9WL41</accession>
<dbReference type="GO" id="GO:0043420">
    <property type="term" value="P:anthranilate metabolic process"/>
    <property type="evidence" value="ECO:0007669"/>
    <property type="project" value="UniProtKB-UniRule"/>
</dbReference>
<dbReference type="PANTHER" id="PTHR14084">
    <property type="entry name" value="KYNURENINASE"/>
    <property type="match status" value="1"/>
</dbReference>
<keyword evidence="3 4" id="KW-0663">Pyridoxal phosphate</keyword>
<dbReference type="GO" id="GO:0030170">
    <property type="term" value="F:pyridoxal phosphate binding"/>
    <property type="evidence" value="ECO:0007669"/>
    <property type="project" value="UniProtKB-UniRule"/>
</dbReference>
<comment type="pathway">
    <text evidence="4 5">Amino-acid degradation; L-kynurenine degradation; L-alanine and anthranilate from L-kynurenine: step 1/1.</text>
</comment>
<comment type="subcellular location">
    <subcellularLocation>
        <location evidence="4 5">Cytoplasm</location>
    </subcellularLocation>
</comment>
<evidence type="ECO:0000313" key="8">
    <source>
        <dbReference type="Proteomes" id="UP000829685"/>
    </source>
</evidence>
<dbReference type="InterPro" id="IPR015421">
    <property type="entry name" value="PyrdxlP-dep_Trfase_major"/>
</dbReference>
<reference evidence="7" key="1">
    <citation type="submission" date="2021-03" db="EMBL/GenBank/DDBJ databases">
        <title>Revisited historic fungal species revealed as producer of novel bioactive compounds through whole genome sequencing and comparative genomics.</title>
        <authorList>
            <person name="Vignolle G.A."/>
            <person name="Hochenegger N."/>
            <person name="Mach R.L."/>
            <person name="Mach-Aigner A.R."/>
            <person name="Javad Rahimi M."/>
            <person name="Salim K.A."/>
            <person name="Chan C.M."/>
            <person name="Lim L.B.L."/>
            <person name="Cai F."/>
            <person name="Druzhinina I.S."/>
            <person name="U'Ren J.M."/>
            <person name="Derntl C."/>
        </authorList>
    </citation>
    <scope>NUCLEOTIDE SEQUENCE</scope>
    <source>
        <strain evidence="7">TUCIM 5799</strain>
    </source>
</reference>
<evidence type="ECO:0000256" key="2">
    <source>
        <dbReference type="ARBA" id="ARBA00022801"/>
    </source>
</evidence>
<feature type="binding site" evidence="4">
    <location>
        <begin position="162"/>
        <end position="165"/>
    </location>
    <ligand>
        <name>pyridoxal 5'-phosphate</name>
        <dbReference type="ChEBI" id="CHEBI:597326"/>
    </ligand>
</feature>
<evidence type="ECO:0000256" key="1">
    <source>
        <dbReference type="ARBA" id="ARBA00022642"/>
    </source>
</evidence>
<feature type="binding site" evidence="4">
    <location>
        <position position="315"/>
    </location>
    <ligand>
        <name>pyridoxal 5'-phosphate</name>
        <dbReference type="ChEBI" id="CHEBI:597326"/>
    </ligand>
</feature>
<dbReference type="InterPro" id="IPR010111">
    <property type="entry name" value="Kynureninase"/>
</dbReference>
<evidence type="ECO:0000259" key="6">
    <source>
        <dbReference type="Pfam" id="PF00266"/>
    </source>
</evidence>
<dbReference type="Gene3D" id="3.90.1150.10">
    <property type="entry name" value="Aspartate Aminotransferase, domain 1"/>
    <property type="match status" value="1"/>
</dbReference>
<dbReference type="EC" id="3.7.1.3" evidence="4 5"/>
<keyword evidence="4 5" id="KW-0963">Cytoplasm</keyword>
<dbReference type="FunFam" id="3.40.640.10:FF:000031">
    <property type="entry name" value="Kynureninase"/>
    <property type="match status" value="1"/>
</dbReference>
<protein>
    <recommendedName>
        <fullName evidence="4 5">Kynureninase</fullName>
        <ecNumber evidence="4 5">3.7.1.3</ecNumber>
    </recommendedName>
    <alternativeName>
        <fullName evidence="4">Biosynthesis of nicotinic acid protein 5</fullName>
    </alternativeName>
    <alternativeName>
        <fullName evidence="4">L-kynurenine hydrolase</fullName>
    </alternativeName>
</protein>
<dbReference type="GO" id="GO:0005737">
    <property type="term" value="C:cytoplasm"/>
    <property type="evidence" value="ECO:0007669"/>
    <property type="project" value="UniProtKB-SubCell"/>
</dbReference>
<dbReference type="HAMAP" id="MF_01970">
    <property type="entry name" value="Kynureninase"/>
    <property type="match status" value="1"/>
</dbReference>
<dbReference type="GO" id="GO:0034354">
    <property type="term" value="P:'de novo' NAD+ biosynthetic process from L-tryptophan"/>
    <property type="evidence" value="ECO:0007669"/>
    <property type="project" value="UniProtKB-UniRule"/>
</dbReference>
<comment type="caution">
    <text evidence="4">Lacks conserved residue(s) required for the propagation of feature annotation.</text>
</comment>
<dbReference type="InterPro" id="IPR015422">
    <property type="entry name" value="PyrdxlP-dep_Trfase_small"/>
</dbReference>
<proteinExistence type="inferred from homology"/>
<dbReference type="GO" id="GO:0030429">
    <property type="term" value="F:kynureninase activity"/>
    <property type="evidence" value="ECO:0007669"/>
    <property type="project" value="UniProtKB-UniRule"/>
</dbReference>
<dbReference type="GO" id="GO:0019805">
    <property type="term" value="P:quinolinate biosynthetic process"/>
    <property type="evidence" value="ECO:0007669"/>
    <property type="project" value="UniProtKB-UniRule"/>
</dbReference>
<sequence length="474" mass="51731">MSGPLENGKLLDLDAQAAALDQDDGLKQLRDEFVIPSIADIKRQTIQKDDTTEANARACTYLCGNSLGLQPKRTSTRIKQYLDTWGTQGVQGHFKPLDDSPLPTWLDADAHVAKQMAPIVGADESEVAVMQTLTANLHLLMTAFYHPDPKGKHKIILESKAFPSDHFAVLSQIHHHGLSPETSMVEIQAPSSEDNVLTTDDIVSLISKHASDTALILLPGIQYYTGQLLDISTITAFAHKHGIFIIWDLAHAVGNVPLHLHEWDVDAAAWCTYKYLNGGPGCIGGMFINSKHSLVATEINDPNPERGYGKRLSGWWGNDKGTRFAMETKFHPVKGAAGFQLSNPSILDITSLGASLEVFDLAGGVAPLREKSKRLTAFLEHCLASLSDNARQLFRTITPTDPEQRGAQLSLLLGDGLLHVVMQELEARGVIVDERKPDVIRVAPAPLYNSFSDCVAFVRAFEPALLAAQRSRGA</sequence>
<keyword evidence="8" id="KW-1185">Reference proteome</keyword>
<comment type="catalytic activity">
    <reaction evidence="5">
        <text>3-hydroxy-L-kynurenine + H2O = 3-hydroxyanthranilate + L-alanine + H(+)</text>
        <dbReference type="Rhea" id="RHEA:25143"/>
        <dbReference type="ChEBI" id="CHEBI:15377"/>
        <dbReference type="ChEBI" id="CHEBI:15378"/>
        <dbReference type="ChEBI" id="CHEBI:36559"/>
        <dbReference type="ChEBI" id="CHEBI:57972"/>
        <dbReference type="ChEBI" id="CHEBI:58125"/>
        <dbReference type="EC" id="3.7.1.3"/>
    </reaction>
</comment>
<keyword evidence="1 4" id="KW-0662">Pyridine nucleotide biosynthesis</keyword>
<dbReference type="InterPro" id="IPR015424">
    <property type="entry name" value="PyrdxlP-dep_Trfase"/>
</dbReference>
<feature type="modified residue" description="N6-(pyridoxal phosphate)lysine" evidence="4">
    <location>
        <position position="274"/>
    </location>
</feature>
<comment type="catalytic activity">
    <reaction evidence="4 5">
        <text>L-kynurenine + H2O = anthranilate + L-alanine + H(+)</text>
        <dbReference type="Rhea" id="RHEA:16813"/>
        <dbReference type="ChEBI" id="CHEBI:15377"/>
        <dbReference type="ChEBI" id="CHEBI:15378"/>
        <dbReference type="ChEBI" id="CHEBI:16567"/>
        <dbReference type="ChEBI" id="CHEBI:57959"/>
        <dbReference type="ChEBI" id="CHEBI:57972"/>
        <dbReference type="EC" id="3.7.1.3"/>
    </reaction>
</comment>
<feature type="binding site" evidence="4">
    <location>
        <position position="251"/>
    </location>
    <ligand>
        <name>pyridoxal 5'-phosphate</name>
        <dbReference type="ChEBI" id="CHEBI:597326"/>
    </ligand>
</feature>
<organism evidence="7 8">
    <name type="scientific">Neoarthrinium moseri</name>
    <dbReference type="NCBI Taxonomy" id="1658444"/>
    <lineage>
        <taxon>Eukaryota</taxon>
        <taxon>Fungi</taxon>
        <taxon>Dikarya</taxon>
        <taxon>Ascomycota</taxon>
        <taxon>Pezizomycotina</taxon>
        <taxon>Sordariomycetes</taxon>
        <taxon>Xylariomycetidae</taxon>
        <taxon>Amphisphaeriales</taxon>
        <taxon>Apiosporaceae</taxon>
        <taxon>Neoarthrinium</taxon>
    </lineage>
</organism>
<feature type="domain" description="Aminotransferase class V" evidence="6">
    <location>
        <begin position="113"/>
        <end position="287"/>
    </location>
</feature>
<dbReference type="PANTHER" id="PTHR14084:SF0">
    <property type="entry name" value="KYNURENINASE"/>
    <property type="match status" value="1"/>
</dbReference>
<feature type="binding site" evidence="4">
    <location>
        <position position="133"/>
    </location>
    <ligand>
        <name>pyridoxal 5'-phosphate</name>
        <dbReference type="ChEBI" id="CHEBI:597326"/>
    </ligand>
</feature>
<dbReference type="EMBL" id="JAFIMR010000017">
    <property type="protein sequence ID" value="KAI1868320.1"/>
    <property type="molecule type" value="Genomic_DNA"/>
</dbReference>
<evidence type="ECO:0000256" key="4">
    <source>
        <dbReference type="HAMAP-Rule" id="MF_03017"/>
    </source>
</evidence>
<dbReference type="OrthoDB" id="5978656at2759"/>
<dbReference type="Pfam" id="PF00266">
    <property type="entry name" value="Aminotran_5"/>
    <property type="match status" value="1"/>
</dbReference>
<gene>
    <name evidence="4" type="primary">BNA5</name>
    <name evidence="7" type="ORF">JX265_007143</name>
</gene>
<evidence type="ECO:0000313" key="7">
    <source>
        <dbReference type="EMBL" id="KAI1868320.1"/>
    </source>
</evidence>
<evidence type="ECO:0000256" key="5">
    <source>
        <dbReference type="PIRNR" id="PIRNR038800"/>
    </source>
</evidence>
<dbReference type="GO" id="GO:0019441">
    <property type="term" value="P:L-tryptophan catabolic process to kynurenine"/>
    <property type="evidence" value="ECO:0007669"/>
    <property type="project" value="TreeGrafter"/>
</dbReference>
<feature type="binding site" evidence="4">
    <location>
        <position position="248"/>
    </location>
    <ligand>
        <name>pyridoxal 5'-phosphate</name>
        <dbReference type="ChEBI" id="CHEBI:597326"/>
    </ligand>
</feature>
<dbReference type="Pfam" id="PF22580">
    <property type="entry name" value="KYNU_C"/>
    <property type="match status" value="1"/>
</dbReference>
<comment type="subunit">
    <text evidence="4 5">Homodimer.</text>
</comment>